<comment type="caution">
    <text evidence="2">The sequence shown here is derived from an EMBL/GenBank/DDBJ whole genome shotgun (WGS) entry which is preliminary data.</text>
</comment>
<keyword evidence="3" id="KW-1185">Reference proteome</keyword>
<dbReference type="InterPro" id="IPR031348">
    <property type="entry name" value="PigL_N"/>
</dbReference>
<organism evidence="2 3">
    <name type="scientific">Apodospora peruviana</name>
    <dbReference type="NCBI Taxonomy" id="516989"/>
    <lineage>
        <taxon>Eukaryota</taxon>
        <taxon>Fungi</taxon>
        <taxon>Dikarya</taxon>
        <taxon>Ascomycota</taxon>
        <taxon>Pezizomycotina</taxon>
        <taxon>Sordariomycetes</taxon>
        <taxon>Sordariomycetidae</taxon>
        <taxon>Sordariales</taxon>
        <taxon>Lasiosphaeriaceae</taxon>
        <taxon>Apodospora</taxon>
    </lineage>
</organism>
<gene>
    <name evidence="2" type="ORF">B0H66DRAFT_605183</name>
</gene>
<name>A0AAE0I227_9PEZI</name>
<dbReference type="AlphaFoldDB" id="A0AAE0I227"/>
<sequence>MSSQTQSRGPAAISACLIRNPLSHPSIDPLSITASCISVAGAVSKLSKEITVFIRQFRDAHEDLTAVAGQLTQLKITLDLLSDENSNAKDALPDKLRDQIKSSLSGCNGLLKKLNDVLNKYHGEAGSVKWALWGKDEATGLGTQLSTYTAALSIALEVSTLAITMKLQKGVDQLQSSSSRVEHTTTAIHQDTRSIKDDFAGVFKEIEALRNLVITDGQHLGPSSPRLDVEWVQGYIDSVSSYAESFCGEDDWEGADIVTTSISPRDPALHSEMVIPATPTASGTPPSGAGLTMLFEIATRAGVFVPGHDMVCTTGNDYIAFESVPSGKQLVAGTIDNCDFTPLTASGQPHFSLDGRLFAFIVNCGAAVFKPWSIPSFHFKAAEIGHIKVAAMSVMGRWI</sequence>
<dbReference type="Pfam" id="PF17111">
    <property type="entry name" value="PigL_N"/>
    <property type="match status" value="1"/>
</dbReference>
<dbReference type="Proteomes" id="UP001283341">
    <property type="component" value="Unassembled WGS sequence"/>
</dbReference>
<reference evidence="2" key="1">
    <citation type="journal article" date="2023" name="Mol. Phylogenet. Evol.">
        <title>Genome-scale phylogeny and comparative genomics of the fungal order Sordariales.</title>
        <authorList>
            <person name="Hensen N."/>
            <person name="Bonometti L."/>
            <person name="Westerberg I."/>
            <person name="Brannstrom I.O."/>
            <person name="Guillou S."/>
            <person name="Cros-Aarteil S."/>
            <person name="Calhoun S."/>
            <person name="Haridas S."/>
            <person name="Kuo A."/>
            <person name="Mondo S."/>
            <person name="Pangilinan J."/>
            <person name="Riley R."/>
            <person name="LaButti K."/>
            <person name="Andreopoulos B."/>
            <person name="Lipzen A."/>
            <person name="Chen C."/>
            <person name="Yan M."/>
            <person name="Daum C."/>
            <person name="Ng V."/>
            <person name="Clum A."/>
            <person name="Steindorff A."/>
            <person name="Ohm R.A."/>
            <person name="Martin F."/>
            <person name="Silar P."/>
            <person name="Natvig D.O."/>
            <person name="Lalanne C."/>
            <person name="Gautier V."/>
            <person name="Ament-Velasquez S.L."/>
            <person name="Kruys A."/>
            <person name="Hutchinson M.I."/>
            <person name="Powell A.J."/>
            <person name="Barry K."/>
            <person name="Miller A.N."/>
            <person name="Grigoriev I.V."/>
            <person name="Debuchy R."/>
            <person name="Gladieux P."/>
            <person name="Hiltunen Thoren M."/>
            <person name="Johannesson H."/>
        </authorList>
    </citation>
    <scope>NUCLEOTIDE SEQUENCE</scope>
    <source>
        <strain evidence="2">CBS 118394</strain>
    </source>
</reference>
<dbReference type="EMBL" id="JAUEDM010000005">
    <property type="protein sequence ID" value="KAK3316915.1"/>
    <property type="molecule type" value="Genomic_DNA"/>
</dbReference>
<accession>A0AAE0I227</accession>
<evidence type="ECO:0000313" key="2">
    <source>
        <dbReference type="EMBL" id="KAK3316915.1"/>
    </source>
</evidence>
<evidence type="ECO:0000313" key="3">
    <source>
        <dbReference type="Proteomes" id="UP001283341"/>
    </source>
</evidence>
<proteinExistence type="predicted"/>
<reference evidence="2" key="2">
    <citation type="submission" date="2023-06" db="EMBL/GenBank/DDBJ databases">
        <authorList>
            <consortium name="Lawrence Berkeley National Laboratory"/>
            <person name="Haridas S."/>
            <person name="Hensen N."/>
            <person name="Bonometti L."/>
            <person name="Westerberg I."/>
            <person name="Brannstrom I.O."/>
            <person name="Guillou S."/>
            <person name="Cros-Aarteil S."/>
            <person name="Calhoun S."/>
            <person name="Kuo A."/>
            <person name="Mondo S."/>
            <person name="Pangilinan J."/>
            <person name="Riley R."/>
            <person name="Labutti K."/>
            <person name="Andreopoulos B."/>
            <person name="Lipzen A."/>
            <person name="Chen C."/>
            <person name="Yanf M."/>
            <person name="Daum C."/>
            <person name="Ng V."/>
            <person name="Clum A."/>
            <person name="Steindorff A."/>
            <person name="Ohm R."/>
            <person name="Martin F."/>
            <person name="Silar P."/>
            <person name="Natvig D."/>
            <person name="Lalanne C."/>
            <person name="Gautier V."/>
            <person name="Ament-Velasquez S.L."/>
            <person name="Kruys A."/>
            <person name="Hutchinson M.I."/>
            <person name="Powell A.J."/>
            <person name="Barry K."/>
            <person name="Miller A.N."/>
            <person name="Grigoriev I.V."/>
            <person name="Debuchy R."/>
            <person name="Gladieux P."/>
            <person name="Thoren M.H."/>
            <person name="Johannesson H."/>
        </authorList>
    </citation>
    <scope>NUCLEOTIDE SEQUENCE</scope>
    <source>
        <strain evidence="2">CBS 118394</strain>
    </source>
</reference>
<evidence type="ECO:0000259" key="1">
    <source>
        <dbReference type="Pfam" id="PF17111"/>
    </source>
</evidence>
<protein>
    <recommendedName>
        <fullName evidence="1">Azaphilone pigments biosynthesis cluster protein L N-terminal domain-containing protein</fullName>
    </recommendedName>
</protein>
<feature type="domain" description="Azaphilone pigments biosynthesis cluster protein L N-terminal" evidence="1">
    <location>
        <begin position="28"/>
        <end position="200"/>
    </location>
</feature>